<proteinExistence type="predicted"/>
<dbReference type="InterPro" id="IPR036565">
    <property type="entry name" value="Mur-like_cat_sf"/>
</dbReference>
<comment type="caution">
    <text evidence="1">The sequence shown here is derived from an EMBL/GenBank/DDBJ whole genome shotgun (WGS) entry which is preliminary data.</text>
</comment>
<dbReference type="Gene3D" id="3.40.1190.10">
    <property type="entry name" value="Mur-like, catalytic domain"/>
    <property type="match status" value="1"/>
</dbReference>
<protein>
    <submittedName>
        <fullName evidence="1">Uncharacterized protein</fullName>
    </submittedName>
</protein>
<organism evidence="1">
    <name type="scientific">marine sediment metagenome</name>
    <dbReference type="NCBI Taxonomy" id="412755"/>
    <lineage>
        <taxon>unclassified sequences</taxon>
        <taxon>metagenomes</taxon>
        <taxon>ecological metagenomes</taxon>
    </lineage>
</organism>
<name>A0A0F8YQ03_9ZZZZ</name>
<dbReference type="AlphaFoldDB" id="A0A0F8YQ03"/>
<evidence type="ECO:0000313" key="1">
    <source>
        <dbReference type="EMBL" id="KKK75840.1"/>
    </source>
</evidence>
<reference evidence="1" key="1">
    <citation type="journal article" date="2015" name="Nature">
        <title>Complex archaea that bridge the gap between prokaryotes and eukaryotes.</title>
        <authorList>
            <person name="Spang A."/>
            <person name="Saw J.H."/>
            <person name="Jorgensen S.L."/>
            <person name="Zaremba-Niedzwiedzka K."/>
            <person name="Martijn J."/>
            <person name="Lind A.E."/>
            <person name="van Eijk R."/>
            <person name="Schleper C."/>
            <person name="Guy L."/>
            <person name="Ettema T.J."/>
        </authorList>
    </citation>
    <scope>NUCLEOTIDE SEQUENCE</scope>
</reference>
<gene>
    <name evidence="1" type="ORF">LCGC14_2869680</name>
</gene>
<feature type="non-terminal residue" evidence="1">
    <location>
        <position position="130"/>
    </location>
</feature>
<dbReference type="SUPFAM" id="SSF53623">
    <property type="entry name" value="MurD-like peptide ligases, catalytic domain"/>
    <property type="match status" value="1"/>
</dbReference>
<dbReference type="EMBL" id="LAZR01055676">
    <property type="protein sequence ID" value="KKK75840.1"/>
    <property type="molecule type" value="Genomic_DNA"/>
</dbReference>
<sequence>MRETMLGEDGLRGLADCVLQGLAKMVRNGWHGRPTSCEIESALLETLAFLVGLRVIEEEEIGWARDGFTLNRVMRLGIETCYGTGEEAEWRVTDLTTTATGVSFRLEGPHGAVDVTVPQPGTHIARNAAG</sequence>
<accession>A0A0F8YQ03</accession>
<dbReference type="GO" id="GO:0005524">
    <property type="term" value="F:ATP binding"/>
    <property type="evidence" value="ECO:0007669"/>
    <property type="project" value="InterPro"/>
</dbReference>